<dbReference type="EC" id="3.1.1.-" evidence="6"/>
<evidence type="ECO:0000313" key="9">
    <source>
        <dbReference type="RefSeq" id="XP_026753865.1"/>
    </source>
</evidence>
<reference evidence="9" key="1">
    <citation type="submission" date="2025-08" db="UniProtKB">
        <authorList>
            <consortium name="RefSeq"/>
        </authorList>
    </citation>
    <scope>IDENTIFICATION</scope>
    <source>
        <tissue evidence="9">Whole larvae</tissue>
    </source>
</reference>
<evidence type="ECO:0000259" key="7">
    <source>
        <dbReference type="Pfam" id="PF00135"/>
    </source>
</evidence>
<evidence type="ECO:0000256" key="6">
    <source>
        <dbReference type="RuleBase" id="RU361235"/>
    </source>
</evidence>
<evidence type="ECO:0000256" key="3">
    <source>
        <dbReference type="ARBA" id="ARBA00022801"/>
    </source>
</evidence>
<dbReference type="InterPro" id="IPR029058">
    <property type="entry name" value="AB_hydrolase_fold"/>
</dbReference>
<dbReference type="InterPro" id="IPR002018">
    <property type="entry name" value="CarbesteraseB"/>
</dbReference>
<dbReference type="InterPro" id="IPR050309">
    <property type="entry name" value="Type-B_Carboxylest/Lipase"/>
</dbReference>
<keyword evidence="2" id="KW-0719">Serine esterase</keyword>
<keyword evidence="8" id="KW-1185">Reference proteome</keyword>
<organism evidence="8 9">
    <name type="scientific">Galleria mellonella</name>
    <name type="common">Greater wax moth</name>
    <dbReference type="NCBI Taxonomy" id="7137"/>
    <lineage>
        <taxon>Eukaryota</taxon>
        <taxon>Metazoa</taxon>
        <taxon>Ecdysozoa</taxon>
        <taxon>Arthropoda</taxon>
        <taxon>Hexapoda</taxon>
        <taxon>Insecta</taxon>
        <taxon>Pterygota</taxon>
        <taxon>Neoptera</taxon>
        <taxon>Endopterygota</taxon>
        <taxon>Lepidoptera</taxon>
        <taxon>Glossata</taxon>
        <taxon>Ditrysia</taxon>
        <taxon>Pyraloidea</taxon>
        <taxon>Pyralidae</taxon>
        <taxon>Galleriinae</taxon>
        <taxon>Galleria</taxon>
    </lineage>
</organism>
<gene>
    <name evidence="9" type="primary">LOC113514079</name>
</gene>
<dbReference type="PANTHER" id="PTHR11559">
    <property type="entry name" value="CARBOXYLESTERASE"/>
    <property type="match status" value="1"/>
</dbReference>
<protein>
    <recommendedName>
        <fullName evidence="6">Carboxylic ester hydrolase</fullName>
        <ecNumber evidence="6">3.1.1.-</ecNumber>
    </recommendedName>
</protein>
<dbReference type="Proteomes" id="UP001652740">
    <property type="component" value="Unplaced"/>
</dbReference>
<dbReference type="InterPro" id="IPR019826">
    <property type="entry name" value="Carboxylesterase_B_AS"/>
</dbReference>
<feature type="domain" description="Carboxylesterase type B" evidence="7">
    <location>
        <begin position="3"/>
        <end position="531"/>
    </location>
</feature>
<evidence type="ECO:0000256" key="5">
    <source>
        <dbReference type="ARBA" id="ARBA00023180"/>
    </source>
</evidence>
<dbReference type="PROSITE" id="PS00122">
    <property type="entry name" value="CARBOXYLESTERASE_B_1"/>
    <property type="match status" value="1"/>
</dbReference>
<sequence length="546" mass="61193">MVQVTIKDGVLEGNVVNNAYGGNYYAFKGIPYAAPPVGDLRFKAPQPVKPWQGVRDAKNFGPVCYQFDMIMRRLIPGSEDCLYLNVYSPDIKPSKPLPVMVWIHGGGFMSGSGNDDLYGPEFLVRQGVILVTFNYRLEVLGFLSLETEEIPGNAGMKDQVAALRWVKNNIKNFGGDPENITIFGESAGGASVTYHLISPMSKGLFKRAIAQSGSTMCSWALATEPRERAFVLAKRLGYKSDNIKGLYEFFKSLPVESLIQANIPITTVESAKKLAHITFSIVDEKQFGNNERFFYGNRNDVLRNGIHDGVEVIVGCTEDEGVIRLGLLNIDEFKDNLNILDFLVPTPILLNNPLNKQLDVGRKLRKYYFGDNVQSKSNLSEKIIKFYSMEMFVFGVVEWAKICARSNKNTIYMYKFGCKSERNILGVVLGGENLSKDRPVVSHADDLPYLFPLAGVFSLFGQTLDQNSTTFKLVENVTRLWTNFAKQGNPTPDGSLGVKWSPYTIEKQDYLNIGNVLSTGTAPDKEEIEFWENIFREYEPNYVYDG</sequence>
<dbReference type="KEGG" id="gmw:113514079"/>
<keyword evidence="5" id="KW-0325">Glycoprotein</keyword>
<evidence type="ECO:0000256" key="4">
    <source>
        <dbReference type="ARBA" id="ARBA00023157"/>
    </source>
</evidence>
<dbReference type="GO" id="GO:0052689">
    <property type="term" value="F:carboxylic ester hydrolase activity"/>
    <property type="evidence" value="ECO:0007669"/>
    <property type="project" value="UniProtKB-KW"/>
</dbReference>
<dbReference type="GeneID" id="113514079"/>
<dbReference type="Pfam" id="PF00135">
    <property type="entry name" value="COesterase"/>
    <property type="match status" value="1"/>
</dbReference>
<evidence type="ECO:0000313" key="8">
    <source>
        <dbReference type="Proteomes" id="UP001652740"/>
    </source>
</evidence>
<accession>A0A6J1WPH7</accession>
<dbReference type="RefSeq" id="XP_026753865.1">
    <property type="nucleotide sequence ID" value="XM_026898064.3"/>
</dbReference>
<name>A0A6J1WPH7_GALME</name>
<keyword evidence="3 6" id="KW-0378">Hydrolase</keyword>
<proteinExistence type="inferred from homology"/>
<comment type="similarity">
    <text evidence="1 6">Belongs to the type-B carboxylesterase/lipase family.</text>
</comment>
<evidence type="ECO:0000256" key="1">
    <source>
        <dbReference type="ARBA" id="ARBA00005964"/>
    </source>
</evidence>
<dbReference type="SUPFAM" id="SSF53474">
    <property type="entry name" value="alpha/beta-Hydrolases"/>
    <property type="match status" value="1"/>
</dbReference>
<dbReference type="Gene3D" id="3.40.50.1820">
    <property type="entry name" value="alpha/beta hydrolase"/>
    <property type="match status" value="1"/>
</dbReference>
<keyword evidence="4" id="KW-1015">Disulfide bond</keyword>
<dbReference type="FunCoup" id="A0A6J1WPH7">
    <property type="interactions" value="56"/>
</dbReference>
<dbReference type="PROSITE" id="PS00941">
    <property type="entry name" value="CARBOXYLESTERASE_B_2"/>
    <property type="match status" value="1"/>
</dbReference>
<dbReference type="InParanoid" id="A0A6J1WPH7"/>
<evidence type="ECO:0000256" key="2">
    <source>
        <dbReference type="ARBA" id="ARBA00022487"/>
    </source>
</evidence>
<dbReference type="AlphaFoldDB" id="A0A6J1WPH7"/>
<dbReference type="InterPro" id="IPR019819">
    <property type="entry name" value="Carboxylesterase_B_CS"/>
</dbReference>